<dbReference type="InterPro" id="IPR019775">
    <property type="entry name" value="WD40_repeat_CS"/>
</dbReference>
<gene>
    <name evidence="6" type="ORF">QQS21_007395</name>
</gene>
<evidence type="ECO:0000313" key="6">
    <source>
        <dbReference type="EMBL" id="KAK2594896.1"/>
    </source>
</evidence>
<protein>
    <recommendedName>
        <fullName evidence="5">Clr5 domain-containing protein</fullName>
    </recommendedName>
</protein>
<dbReference type="Pfam" id="PF14420">
    <property type="entry name" value="Clr5"/>
    <property type="match status" value="1"/>
</dbReference>
<feature type="region of interest" description="Disordered" evidence="4">
    <location>
        <begin position="197"/>
        <end position="223"/>
    </location>
</feature>
<sequence length="1156" mass="128990">MSASQDIPGGSALAPAAIPSSPPSRLLARKNRSRKARTLREADWNPVKAHVLDCVKRKMTFHEIIAEIGSQLKFKATERQLKSILKKWNVGTNIRRGEMKAIIRRVVQDSLAHPDGPALQLSLRGQRVPQEKIDRFMRREGIRHDEQYSPASGASTPEPGTIVSWTLGDDTTIPNEQSAAANLPSVVSLSMSPAMAAKAISSQQPQRDQTPASPDFQEPGSSSFGTNRPAGAFYHIIQPGGSTLGIEAFVAEPFFICTLDSLFLAAQREFPDFSDGAYQITDYASFFSIHSQFPDIVQSTERHMYVCHAVIAKACLSAMHLSLRWNICRLPTHGTARDEIDTEVIKERVPDHVQYACLYFGHHLKQCHPGIIQHFVSEIERILRPRIFQWIELLAIIGKLHKCLEIIDSLINTNNVHFDINLRHRTLPIKPGMSGFLADGKRFVNQFYHAIHNWPLQVHLLSHIFVPPRNAIHDIPGAPICPLFCAVPIADLHWGSWSRRLEGHQHKVRWAVFSNDSKLLASGSNDNTVRLWDTTTWHCSRTLKMGEIRGPIIFSPDSKFLAVNLDNGFNVWRTDTWDLVQQCSSYSCQDLSFSHDPCLLTSCSMGAENAGIRLWTLYGKDDSYQLFGQGTRPFFISLSTNGKSLASCDTDGLKLWNVLTGKCWQSFNNSGVRTHGVVSFSHNSKLLAYCVAIHDKGFIKIWDTRSESCVVTIATNEDDGICSAEKGVSTLVFSHDSRLLALAYGWQADVWDATRGQWLYTFQGYSISFSYNSRLLAIPWGRTVTIWDATTNKDDENSLNIWSHWRHPTMDVDGVNIYPEEVLIGAEPVRPKSTAFKHDTDIYFVALAPNGLQFVTCGFGLAIIWETGGTPLYELQIPLNYESNALFSHDSSLLATNFEHNTVMVWDVNTGGKCTGSIRIATHSAFAFCPESTHLIVGTPSKSIQIINPGDSRVLSDISTPYYVKYVAASANLQYIASSAGFSSIDVWEIQSGQWLRTLDDPGSSVASLSFCESHSPYLASVSFEKITLWDPATGWRIRGDIDISGPLRDLSRFNDHLTYNTDRGHVCIPLISSDLVPSPSIFQGFWITEDYNWVMYESARVLYLPLEFRDSVLCTAVQGRTVVFARQSGEVVIMAGNASNCLALPEREAMVSFDL</sequence>
<evidence type="ECO:0000256" key="2">
    <source>
        <dbReference type="ARBA" id="ARBA00022737"/>
    </source>
</evidence>
<dbReference type="InterPro" id="IPR015943">
    <property type="entry name" value="WD40/YVTN_repeat-like_dom_sf"/>
</dbReference>
<dbReference type="PANTHER" id="PTHR19879:SF9">
    <property type="entry name" value="TRANSCRIPTION INITIATION FACTOR TFIID SUBUNIT 5"/>
    <property type="match status" value="1"/>
</dbReference>
<evidence type="ECO:0000259" key="5">
    <source>
        <dbReference type="Pfam" id="PF14420"/>
    </source>
</evidence>
<dbReference type="SUPFAM" id="SSF50978">
    <property type="entry name" value="WD40 repeat-like"/>
    <property type="match status" value="2"/>
</dbReference>
<reference evidence="6" key="1">
    <citation type="submission" date="2023-06" db="EMBL/GenBank/DDBJ databases">
        <title>Conoideocrella luteorostrata (Hypocreales: Clavicipitaceae), a potential biocontrol fungus for elongate hemlock scale in United States Christmas tree production areas.</title>
        <authorList>
            <person name="Barrett H."/>
            <person name="Lovett B."/>
            <person name="Macias A.M."/>
            <person name="Stajich J.E."/>
            <person name="Kasson M.T."/>
        </authorList>
    </citation>
    <scope>NUCLEOTIDE SEQUENCE</scope>
    <source>
        <strain evidence="6">ARSEF 14590</strain>
    </source>
</reference>
<evidence type="ECO:0000313" key="7">
    <source>
        <dbReference type="Proteomes" id="UP001251528"/>
    </source>
</evidence>
<dbReference type="PROSITE" id="PS50082">
    <property type="entry name" value="WD_REPEATS_2"/>
    <property type="match status" value="1"/>
</dbReference>
<dbReference type="Pfam" id="PF00400">
    <property type="entry name" value="WD40"/>
    <property type="match status" value="1"/>
</dbReference>
<dbReference type="Proteomes" id="UP001251528">
    <property type="component" value="Unassembled WGS sequence"/>
</dbReference>
<dbReference type="Gene3D" id="2.130.10.10">
    <property type="entry name" value="YVTN repeat-like/Quinoprotein amine dehydrogenase"/>
    <property type="match status" value="5"/>
</dbReference>
<evidence type="ECO:0000256" key="3">
    <source>
        <dbReference type="PROSITE-ProRule" id="PRU00221"/>
    </source>
</evidence>
<keyword evidence="2" id="KW-0677">Repeat</keyword>
<dbReference type="PROSITE" id="PS50294">
    <property type="entry name" value="WD_REPEATS_REGION"/>
    <property type="match status" value="1"/>
</dbReference>
<dbReference type="InterPro" id="IPR036322">
    <property type="entry name" value="WD40_repeat_dom_sf"/>
</dbReference>
<keyword evidence="1 3" id="KW-0853">WD repeat</keyword>
<organism evidence="6 7">
    <name type="scientific">Conoideocrella luteorostrata</name>
    <dbReference type="NCBI Taxonomy" id="1105319"/>
    <lineage>
        <taxon>Eukaryota</taxon>
        <taxon>Fungi</taxon>
        <taxon>Dikarya</taxon>
        <taxon>Ascomycota</taxon>
        <taxon>Pezizomycotina</taxon>
        <taxon>Sordariomycetes</taxon>
        <taxon>Hypocreomycetidae</taxon>
        <taxon>Hypocreales</taxon>
        <taxon>Clavicipitaceae</taxon>
        <taxon>Conoideocrella</taxon>
    </lineage>
</organism>
<dbReference type="InterPro" id="IPR025676">
    <property type="entry name" value="Clr5_dom"/>
</dbReference>
<dbReference type="InterPro" id="IPR001680">
    <property type="entry name" value="WD40_rpt"/>
</dbReference>
<dbReference type="AlphaFoldDB" id="A0AAJ0FS39"/>
<feature type="compositionally biased region" description="Polar residues" evidence="4">
    <location>
        <begin position="200"/>
        <end position="212"/>
    </location>
</feature>
<feature type="repeat" description="WD" evidence="3">
    <location>
        <begin position="501"/>
        <end position="542"/>
    </location>
</feature>
<feature type="domain" description="Clr5" evidence="5">
    <location>
        <begin position="41"/>
        <end position="90"/>
    </location>
</feature>
<dbReference type="PROSITE" id="PS00678">
    <property type="entry name" value="WD_REPEATS_1"/>
    <property type="match status" value="1"/>
</dbReference>
<dbReference type="PANTHER" id="PTHR19879">
    <property type="entry name" value="TRANSCRIPTION INITIATION FACTOR TFIID"/>
    <property type="match status" value="1"/>
</dbReference>
<accession>A0AAJ0FS39</accession>
<evidence type="ECO:0000256" key="4">
    <source>
        <dbReference type="SAM" id="MobiDB-lite"/>
    </source>
</evidence>
<dbReference type="EMBL" id="JASWJB010000151">
    <property type="protein sequence ID" value="KAK2594896.1"/>
    <property type="molecule type" value="Genomic_DNA"/>
</dbReference>
<evidence type="ECO:0000256" key="1">
    <source>
        <dbReference type="ARBA" id="ARBA00022574"/>
    </source>
</evidence>
<keyword evidence="7" id="KW-1185">Reference proteome</keyword>
<feature type="region of interest" description="Disordered" evidence="4">
    <location>
        <begin position="141"/>
        <end position="175"/>
    </location>
</feature>
<name>A0AAJ0FS39_9HYPO</name>
<feature type="region of interest" description="Disordered" evidence="4">
    <location>
        <begin position="1"/>
        <end position="33"/>
    </location>
</feature>
<dbReference type="SMART" id="SM00320">
    <property type="entry name" value="WD40"/>
    <property type="match status" value="10"/>
</dbReference>
<proteinExistence type="predicted"/>
<feature type="compositionally biased region" description="Low complexity" evidence="4">
    <location>
        <begin position="7"/>
        <end position="26"/>
    </location>
</feature>
<comment type="caution">
    <text evidence="6">The sequence shown here is derived from an EMBL/GenBank/DDBJ whole genome shotgun (WGS) entry which is preliminary data.</text>
</comment>